<organism evidence="5 6">
    <name type="scientific">Endozoicomonas elysicola</name>
    <dbReference type="NCBI Taxonomy" id="305900"/>
    <lineage>
        <taxon>Bacteria</taxon>
        <taxon>Pseudomonadati</taxon>
        <taxon>Pseudomonadota</taxon>
        <taxon>Gammaproteobacteria</taxon>
        <taxon>Oceanospirillales</taxon>
        <taxon>Endozoicomonadaceae</taxon>
        <taxon>Endozoicomonas</taxon>
    </lineage>
</organism>
<name>A0A081KBE8_9GAMM</name>
<dbReference type="Pfam" id="PF00196">
    <property type="entry name" value="GerE"/>
    <property type="match status" value="1"/>
</dbReference>
<feature type="domain" description="HTH luxR-type" evidence="3">
    <location>
        <begin position="147"/>
        <end position="212"/>
    </location>
</feature>
<dbReference type="eggNOG" id="COG2197">
    <property type="taxonomic scope" value="Bacteria"/>
</dbReference>
<dbReference type="InterPro" id="IPR001789">
    <property type="entry name" value="Sig_transdc_resp-reg_receiver"/>
</dbReference>
<dbReference type="PROSITE" id="PS00622">
    <property type="entry name" value="HTH_LUXR_1"/>
    <property type="match status" value="1"/>
</dbReference>
<dbReference type="AlphaFoldDB" id="A0A081KBE8"/>
<dbReference type="InterPro" id="IPR016032">
    <property type="entry name" value="Sig_transdc_resp-reg_C-effctor"/>
</dbReference>
<reference evidence="5 6" key="1">
    <citation type="submission" date="2014-06" db="EMBL/GenBank/DDBJ databases">
        <title>Whole Genome Sequences of Three Symbiotic Endozoicomonas Bacteria.</title>
        <authorList>
            <person name="Neave M.J."/>
            <person name="Apprill A."/>
            <person name="Voolstra C.R."/>
        </authorList>
    </citation>
    <scope>NUCLEOTIDE SEQUENCE [LARGE SCALE GENOMIC DNA]</scope>
    <source>
        <strain evidence="5 6">DSM 22380</strain>
    </source>
</reference>
<feature type="domain" description="Response regulatory" evidence="4">
    <location>
        <begin position="7"/>
        <end position="123"/>
    </location>
</feature>
<dbReference type="PROSITE" id="PS50043">
    <property type="entry name" value="HTH_LUXR_2"/>
    <property type="match status" value="1"/>
</dbReference>
<dbReference type="InterPro" id="IPR039420">
    <property type="entry name" value="WalR-like"/>
</dbReference>
<dbReference type="SMART" id="SM00448">
    <property type="entry name" value="REC"/>
    <property type="match status" value="1"/>
</dbReference>
<keyword evidence="2" id="KW-0597">Phosphoprotein</keyword>
<dbReference type="SUPFAM" id="SSF52172">
    <property type="entry name" value="CheY-like"/>
    <property type="match status" value="1"/>
</dbReference>
<evidence type="ECO:0000313" key="5">
    <source>
        <dbReference type="EMBL" id="KEI71474.1"/>
    </source>
</evidence>
<evidence type="ECO:0000259" key="3">
    <source>
        <dbReference type="PROSITE" id="PS50043"/>
    </source>
</evidence>
<proteinExistence type="predicted"/>
<dbReference type="InterPro" id="IPR000792">
    <property type="entry name" value="Tscrpt_reg_LuxR_C"/>
</dbReference>
<protein>
    <submittedName>
        <fullName evidence="5">Transcriptional regulator</fullName>
    </submittedName>
</protein>
<evidence type="ECO:0000259" key="4">
    <source>
        <dbReference type="PROSITE" id="PS50110"/>
    </source>
</evidence>
<dbReference type="PANTHER" id="PTHR43214:SF38">
    <property type="entry name" value="NITRATE_NITRITE RESPONSE REGULATOR PROTEIN NARL"/>
    <property type="match status" value="1"/>
</dbReference>
<dbReference type="Pfam" id="PF00072">
    <property type="entry name" value="Response_reg"/>
    <property type="match status" value="1"/>
</dbReference>
<dbReference type="InterPro" id="IPR011006">
    <property type="entry name" value="CheY-like_superfamily"/>
</dbReference>
<evidence type="ECO:0000256" key="2">
    <source>
        <dbReference type="PROSITE-ProRule" id="PRU00169"/>
    </source>
</evidence>
<dbReference type="NCBIfam" id="NF007935">
    <property type="entry name" value="PRK10651.1"/>
    <property type="match status" value="1"/>
</dbReference>
<dbReference type="RefSeq" id="WP_020583076.1">
    <property type="nucleotide sequence ID" value="NZ_JOJP01000001.1"/>
</dbReference>
<dbReference type="GO" id="GO:0000160">
    <property type="term" value="P:phosphorelay signal transduction system"/>
    <property type="evidence" value="ECO:0007669"/>
    <property type="project" value="InterPro"/>
</dbReference>
<dbReference type="Gene3D" id="3.40.50.2300">
    <property type="match status" value="1"/>
</dbReference>
<accession>A0A081KBE8</accession>
<keyword evidence="6" id="KW-1185">Reference proteome</keyword>
<dbReference type="STRING" id="305900.GV64_12630"/>
<feature type="modified residue" description="4-aspartylphosphate" evidence="2">
    <location>
        <position position="58"/>
    </location>
</feature>
<dbReference type="EMBL" id="JOJP01000001">
    <property type="protein sequence ID" value="KEI71474.1"/>
    <property type="molecule type" value="Genomic_DNA"/>
</dbReference>
<evidence type="ECO:0000256" key="1">
    <source>
        <dbReference type="ARBA" id="ARBA00023125"/>
    </source>
</evidence>
<keyword evidence="1" id="KW-0238">DNA-binding</keyword>
<dbReference type="GO" id="GO:0003677">
    <property type="term" value="F:DNA binding"/>
    <property type="evidence" value="ECO:0007669"/>
    <property type="project" value="UniProtKB-KW"/>
</dbReference>
<sequence length="219" mass="24168">MSEQTIDILLIDDHPLLRKGLAQLINEEEGLHVIAEAGSGEAGLEAAIKLEPDLILLDLNMKGMDGLETLKSMRAADVDSKVIVLTVSEHREDVAAMFRAGADGYLLKDMEPEDLLLRIGDAARGKLVVDDRLTEVLASLLRPEQEQEDRLELLTSKEREVLHLIAEGLANKMIGRKLSISEGTVKVHVKRLLKKLGVRSRVEAAVWVLKNNTVTDVDL</sequence>
<dbReference type="PROSITE" id="PS50110">
    <property type="entry name" value="RESPONSE_REGULATORY"/>
    <property type="match status" value="1"/>
</dbReference>
<dbReference type="SMART" id="SM00421">
    <property type="entry name" value="HTH_LUXR"/>
    <property type="match status" value="1"/>
</dbReference>
<dbReference type="PANTHER" id="PTHR43214">
    <property type="entry name" value="TWO-COMPONENT RESPONSE REGULATOR"/>
    <property type="match status" value="1"/>
</dbReference>
<dbReference type="CDD" id="cd06170">
    <property type="entry name" value="LuxR_C_like"/>
    <property type="match status" value="1"/>
</dbReference>
<evidence type="ECO:0000313" key="6">
    <source>
        <dbReference type="Proteomes" id="UP000027997"/>
    </source>
</evidence>
<dbReference type="SUPFAM" id="SSF46894">
    <property type="entry name" value="C-terminal effector domain of the bipartite response regulators"/>
    <property type="match status" value="1"/>
</dbReference>
<comment type="caution">
    <text evidence="5">The sequence shown here is derived from an EMBL/GenBank/DDBJ whole genome shotgun (WGS) entry which is preliminary data.</text>
</comment>
<dbReference type="PRINTS" id="PR00038">
    <property type="entry name" value="HTHLUXR"/>
</dbReference>
<dbReference type="Proteomes" id="UP000027997">
    <property type="component" value="Unassembled WGS sequence"/>
</dbReference>
<gene>
    <name evidence="5" type="ORF">GV64_12630</name>
</gene>
<dbReference type="GO" id="GO:0006355">
    <property type="term" value="P:regulation of DNA-templated transcription"/>
    <property type="evidence" value="ECO:0007669"/>
    <property type="project" value="InterPro"/>
</dbReference>